<accession>A0AAJ1V7T9</accession>
<dbReference type="EMBL" id="JACAGJ010000003">
    <property type="protein sequence ID" value="MDM1072287.1"/>
    <property type="molecule type" value="Genomic_DNA"/>
</dbReference>
<dbReference type="PROSITE" id="PS51257">
    <property type="entry name" value="PROKAR_LIPOPROTEIN"/>
    <property type="match status" value="1"/>
</dbReference>
<evidence type="ECO:0000313" key="2">
    <source>
        <dbReference type="Proteomes" id="UP001170959"/>
    </source>
</evidence>
<evidence type="ECO:0000313" key="1">
    <source>
        <dbReference type="EMBL" id="MDM1072287.1"/>
    </source>
</evidence>
<reference evidence="1" key="2">
    <citation type="journal article" date="2022" name="Sci. Total Environ.">
        <title>Prevalence, transmission, and molecular epidemiology of tet(X)-positive bacteria among humans, animals, and environmental niches in China: An epidemiological, and genomic-based study.</title>
        <authorList>
            <person name="Dong N."/>
            <person name="Zeng Y."/>
            <person name="Cai C."/>
            <person name="Sun C."/>
            <person name="Lu J."/>
            <person name="Liu C."/>
            <person name="Zhou H."/>
            <person name="Sun Q."/>
            <person name="Shu L."/>
            <person name="Wang H."/>
            <person name="Wang Y."/>
            <person name="Wang S."/>
            <person name="Wu C."/>
            <person name="Chan E.W."/>
            <person name="Chen G."/>
            <person name="Shen Z."/>
            <person name="Chen S."/>
            <person name="Zhang R."/>
        </authorList>
    </citation>
    <scope>NUCLEOTIDE SEQUENCE</scope>
    <source>
        <strain evidence="1">R655-4</strain>
    </source>
</reference>
<evidence type="ECO:0008006" key="3">
    <source>
        <dbReference type="Google" id="ProtNLM"/>
    </source>
</evidence>
<sequence>MKKIILIYCCIFIYGCKPQDKIKINIYKVENNMIYYTILNNTEETIEFLKPEHNYLCYETASEIYYKKYYILDFADNSKDEQLYKTTSLPDEMFPNISKTKNILISINKGIQYSDSIKIPNQNTIKCIFYPVINENTILLFKKDTIMYKSNTINSVNK</sequence>
<dbReference type="RefSeq" id="WP_286492587.1">
    <property type="nucleotide sequence ID" value="NZ_DAMCAC010000004.1"/>
</dbReference>
<proteinExistence type="predicted"/>
<gene>
    <name evidence="1" type="ORF">HX001_07245</name>
</gene>
<organism evidence="1 2">
    <name type="scientific">Empedobacter brevis</name>
    <dbReference type="NCBI Taxonomy" id="247"/>
    <lineage>
        <taxon>Bacteria</taxon>
        <taxon>Pseudomonadati</taxon>
        <taxon>Bacteroidota</taxon>
        <taxon>Flavobacteriia</taxon>
        <taxon>Flavobacteriales</taxon>
        <taxon>Weeksellaceae</taxon>
        <taxon>Empedobacter</taxon>
    </lineage>
</organism>
<reference evidence="1" key="1">
    <citation type="submission" date="2020-06" db="EMBL/GenBank/DDBJ databases">
        <authorList>
            <person name="Dong N."/>
        </authorList>
    </citation>
    <scope>NUCLEOTIDE SEQUENCE</scope>
    <source>
        <strain evidence="1">R655-4</strain>
    </source>
</reference>
<name>A0AAJ1V7T9_9FLAO</name>
<comment type="caution">
    <text evidence="1">The sequence shown here is derived from an EMBL/GenBank/DDBJ whole genome shotgun (WGS) entry which is preliminary data.</text>
</comment>
<protein>
    <recommendedName>
        <fullName evidence="3">Lipoprotein</fullName>
    </recommendedName>
</protein>
<dbReference type="AlphaFoldDB" id="A0AAJ1V7T9"/>
<dbReference type="Proteomes" id="UP001170959">
    <property type="component" value="Unassembled WGS sequence"/>
</dbReference>